<keyword evidence="5" id="KW-1185">Reference proteome</keyword>
<feature type="compositionally biased region" description="Basic residues" evidence="1">
    <location>
        <begin position="1"/>
        <end position="11"/>
    </location>
</feature>
<dbReference type="InterPro" id="IPR011320">
    <property type="entry name" value="RNase_H1_N"/>
</dbReference>
<dbReference type="Pfam" id="PF01693">
    <property type="entry name" value="Cauli_VI"/>
    <property type="match status" value="1"/>
</dbReference>
<dbReference type="AlphaFoldDB" id="A0A4Y7SEW8"/>
<evidence type="ECO:0000256" key="1">
    <source>
        <dbReference type="SAM" id="MobiDB-lite"/>
    </source>
</evidence>
<dbReference type="OrthoDB" id="3270804at2759"/>
<proteinExistence type="predicted"/>
<evidence type="ECO:0000313" key="4">
    <source>
        <dbReference type="EMBL" id="TEB22264.1"/>
    </source>
</evidence>
<name>A0A4Y7SEW8_COPMI</name>
<feature type="compositionally biased region" description="Polar residues" evidence="1">
    <location>
        <begin position="141"/>
        <end position="151"/>
    </location>
</feature>
<sequence length="267" mass="29340">MTNLLGRHRNRGSLSRPSTPVTPVYGSTDHISNLAEHLNSISFGVSRIPDQAPQEIHNVHSAPSTPRCPAASRPSLQPPLARLQQVPLPPVSPFVASRPSFSLIADAVAPFERRATGVQARMPTVVVPDSDSDSDAYESPDLTSNSESTAQPLHEQENDNGVPGQGPVSTWRVWPGSRRINNGRRFYVVSVGRVCGVFNVRWLLVSPLCKGYKKAVWEGFDTIADAWDHYTTAYQNGDVQVIHHTFGDRAEEERFGPYADAIQVPRV</sequence>
<comment type="caution">
    <text evidence="3">The sequence shown here is derived from an EMBL/GenBank/DDBJ whole genome shotgun (WGS) entry which is preliminary data.</text>
</comment>
<dbReference type="Proteomes" id="UP000298030">
    <property type="component" value="Unassembled WGS sequence"/>
</dbReference>
<gene>
    <name evidence="4" type="ORF">FA13DRAFT_1799028</name>
    <name evidence="3" type="ORF">FA13DRAFT_1802067</name>
</gene>
<dbReference type="EMBL" id="QPFP01000183">
    <property type="protein sequence ID" value="TEB19584.1"/>
    <property type="molecule type" value="Genomic_DNA"/>
</dbReference>
<dbReference type="SUPFAM" id="SSF55658">
    <property type="entry name" value="L9 N-domain-like"/>
    <property type="match status" value="1"/>
</dbReference>
<accession>A0A4Y7SEW8</accession>
<feature type="region of interest" description="Disordered" evidence="1">
    <location>
        <begin position="122"/>
        <end position="170"/>
    </location>
</feature>
<reference evidence="3 5" key="1">
    <citation type="journal article" date="2019" name="Nat. Ecol. Evol.">
        <title>Megaphylogeny resolves global patterns of mushroom evolution.</title>
        <authorList>
            <person name="Varga T."/>
            <person name="Krizsan K."/>
            <person name="Foldi C."/>
            <person name="Dima B."/>
            <person name="Sanchez-Garcia M."/>
            <person name="Sanchez-Ramirez S."/>
            <person name="Szollosi G.J."/>
            <person name="Szarkandi J.G."/>
            <person name="Papp V."/>
            <person name="Albert L."/>
            <person name="Andreopoulos W."/>
            <person name="Angelini C."/>
            <person name="Antonin V."/>
            <person name="Barry K.W."/>
            <person name="Bougher N.L."/>
            <person name="Buchanan P."/>
            <person name="Buyck B."/>
            <person name="Bense V."/>
            <person name="Catcheside P."/>
            <person name="Chovatia M."/>
            <person name="Cooper J."/>
            <person name="Damon W."/>
            <person name="Desjardin D."/>
            <person name="Finy P."/>
            <person name="Geml J."/>
            <person name="Haridas S."/>
            <person name="Hughes K."/>
            <person name="Justo A."/>
            <person name="Karasinski D."/>
            <person name="Kautmanova I."/>
            <person name="Kiss B."/>
            <person name="Kocsube S."/>
            <person name="Kotiranta H."/>
            <person name="LaButti K.M."/>
            <person name="Lechner B.E."/>
            <person name="Liimatainen K."/>
            <person name="Lipzen A."/>
            <person name="Lukacs Z."/>
            <person name="Mihaltcheva S."/>
            <person name="Morgado L.N."/>
            <person name="Niskanen T."/>
            <person name="Noordeloos M.E."/>
            <person name="Ohm R.A."/>
            <person name="Ortiz-Santana B."/>
            <person name="Ovrebo C."/>
            <person name="Racz N."/>
            <person name="Riley R."/>
            <person name="Savchenko A."/>
            <person name="Shiryaev A."/>
            <person name="Soop K."/>
            <person name="Spirin V."/>
            <person name="Szebenyi C."/>
            <person name="Tomsovsky M."/>
            <person name="Tulloss R.E."/>
            <person name="Uehling J."/>
            <person name="Grigoriev I.V."/>
            <person name="Vagvolgyi C."/>
            <person name="Papp T."/>
            <person name="Martin F.M."/>
            <person name="Miettinen O."/>
            <person name="Hibbett D.S."/>
            <person name="Nagy L.G."/>
        </authorList>
    </citation>
    <scope>NUCLEOTIDE SEQUENCE [LARGE SCALE GENOMIC DNA]</scope>
    <source>
        <strain evidence="3 5">FP101781</strain>
    </source>
</reference>
<dbReference type="Gene3D" id="3.40.970.10">
    <property type="entry name" value="Ribonuclease H1, N-terminal domain"/>
    <property type="match status" value="1"/>
</dbReference>
<evidence type="ECO:0000313" key="3">
    <source>
        <dbReference type="EMBL" id="TEB19584.1"/>
    </source>
</evidence>
<evidence type="ECO:0000313" key="5">
    <source>
        <dbReference type="Proteomes" id="UP000298030"/>
    </source>
</evidence>
<feature type="domain" description="Ribonuclease H1 N-terminal" evidence="2">
    <location>
        <begin position="185"/>
        <end position="228"/>
    </location>
</feature>
<dbReference type="InterPro" id="IPR009027">
    <property type="entry name" value="Ribosomal_bL9/RNase_H1_N"/>
</dbReference>
<dbReference type="InterPro" id="IPR037056">
    <property type="entry name" value="RNase_H1_N_sf"/>
</dbReference>
<evidence type="ECO:0000259" key="2">
    <source>
        <dbReference type="Pfam" id="PF01693"/>
    </source>
</evidence>
<dbReference type="EMBL" id="QPFP01000094">
    <property type="protein sequence ID" value="TEB22264.1"/>
    <property type="molecule type" value="Genomic_DNA"/>
</dbReference>
<protein>
    <recommendedName>
        <fullName evidence="2">Ribonuclease H1 N-terminal domain-containing protein</fullName>
    </recommendedName>
</protein>
<feature type="compositionally biased region" description="Polar residues" evidence="1">
    <location>
        <begin position="12"/>
        <end position="21"/>
    </location>
</feature>
<feature type="region of interest" description="Disordered" evidence="1">
    <location>
        <begin position="1"/>
        <end position="24"/>
    </location>
</feature>
<organism evidence="3 5">
    <name type="scientific">Coprinellus micaceus</name>
    <name type="common">Glistening ink-cap mushroom</name>
    <name type="synonym">Coprinus micaceus</name>
    <dbReference type="NCBI Taxonomy" id="71717"/>
    <lineage>
        <taxon>Eukaryota</taxon>
        <taxon>Fungi</taxon>
        <taxon>Dikarya</taxon>
        <taxon>Basidiomycota</taxon>
        <taxon>Agaricomycotina</taxon>
        <taxon>Agaricomycetes</taxon>
        <taxon>Agaricomycetidae</taxon>
        <taxon>Agaricales</taxon>
        <taxon>Agaricineae</taxon>
        <taxon>Psathyrellaceae</taxon>
        <taxon>Coprinellus</taxon>
    </lineage>
</organism>